<comment type="caution">
    <text evidence="12">The sequence shown here is derived from an EMBL/GenBank/DDBJ whole genome shotgun (WGS) entry which is preliminary data.</text>
</comment>
<evidence type="ECO:0000256" key="7">
    <source>
        <dbReference type="ARBA" id="ARBA00022982"/>
    </source>
</evidence>
<dbReference type="PRINTS" id="PR00156">
    <property type="entry name" value="COPPERBLUE"/>
</dbReference>
<dbReference type="Pfam" id="PF00127">
    <property type="entry name" value="Copper-bind"/>
    <property type="match status" value="1"/>
</dbReference>
<dbReference type="InterPro" id="IPR012745">
    <property type="entry name" value="Pseudoazurin"/>
</dbReference>
<evidence type="ECO:0000256" key="6">
    <source>
        <dbReference type="ARBA" id="ARBA00022764"/>
    </source>
</evidence>
<dbReference type="RefSeq" id="WP_311658368.1">
    <property type="nucleotide sequence ID" value="NZ_JAVRHY010000005.1"/>
</dbReference>
<dbReference type="SUPFAM" id="SSF49503">
    <property type="entry name" value="Cupredoxins"/>
    <property type="match status" value="1"/>
</dbReference>
<dbReference type="Gene3D" id="2.60.40.420">
    <property type="entry name" value="Cupredoxins - blue copper proteins"/>
    <property type="match status" value="1"/>
</dbReference>
<keyword evidence="10" id="KW-0732">Signal</keyword>
<evidence type="ECO:0000256" key="3">
    <source>
        <dbReference type="ARBA" id="ARBA00016984"/>
    </source>
</evidence>
<reference evidence="12 13" key="1">
    <citation type="submission" date="2023-09" db="EMBL/GenBank/DDBJ databases">
        <authorList>
            <person name="Rey-Velasco X."/>
        </authorList>
    </citation>
    <scope>NUCLEOTIDE SEQUENCE [LARGE SCALE GENOMIC DNA]</scope>
    <source>
        <strain evidence="12 13">P385</strain>
    </source>
</reference>
<evidence type="ECO:0000259" key="11">
    <source>
        <dbReference type="Pfam" id="PF00127"/>
    </source>
</evidence>
<dbReference type="Proteomes" id="UP001259982">
    <property type="component" value="Unassembled WGS sequence"/>
</dbReference>
<feature type="domain" description="Blue (type 1) copper" evidence="11">
    <location>
        <begin position="26"/>
        <end position="111"/>
    </location>
</feature>
<evidence type="ECO:0000313" key="13">
    <source>
        <dbReference type="Proteomes" id="UP001259982"/>
    </source>
</evidence>
<keyword evidence="5" id="KW-0479">Metal-binding</keyword>
<keyword evidence="7" id="KW-0249">Electron transport</keyword>
<comment type="subcellular location">
    <subcellularLocation>
        <location evidence="2">Periplasm</location>
    </subcellularLocation>
</comment>
<feature type="signal peptide" evidence="10">
    <location>
        <begin position="1"/>
        <end position="21"/>
    </location>
</feature>
<dbReference type="InterPro" id="IPR002386">
    <property type="entry name" value="Amicyanin/Pseudoazurin"/>
</dbReference>
<evidence type="ECO:0000256" key="8">
    <source>
        <dbReference type="ARBA" id="ARBA00023008"/>
    </source>
</evidence>
<gene>
    <name evidence="12" type="ORF">RM531_07325</name>
</gene>
<evidence type="ECO:0000256" key="1">
    <source>
        <dbReference type="ARBA" id="ARBA00001935"/>
    </source>
</evidence>
<dbReference type="InterPro" id="IPR000923">
    <property type="entry name" value="BlueCu_1"/>
</dbReference>
<sequence length="146" mass="15412">MRRLISGLITLAAVSAVPVQAADHTVEMLNTGDEGTMVFSPGYLEVAPGDTVTFKPTDPAHNSQSVLVPDGGSEWKGEISKEVTVTLDEPGVYVYKCQPHVALAMVGVIQVGEPGNLDAAKNKAEEIAASFAANKDRLDGYLSQVE</sequence>
<protein>
    <recommendedName>
        <fullName evidence="3 9">Pseudoazurin</fullName>
    </recommendedName>
</protein>
<dbReference type="InterPro" id="IPR001235">
    <property type="entry name" value="Copper_blue_Plastocyanin"/>
</dbReference>
<dbReference type="PROSITE" id="PS00196">
    <property type="entry name" value="COPPER_BLUE"/>
    <property type="match status" value="1"/>
</dbReference>
<dbReference type="CDD" id="cd04218">
    <property type="entry name" value="Pseudoazurin"/>
    <property type="match status" value="1"/>
</dbReference>
<dbReference type="PRINTS" id="PR00155">
    <property type="entry name" value="AMICYANIN"/>
</dbReference>
<comment type="cofactor">
    <cofactor evidence="1">
        <name>Cu cation</name>
        <dbReference type="ChEBI" id="CHEBI:23378"/>
    </cofactor>
</comment>
<proteinExistence type="predicted"/>
<keyword evidence="13" id="KW-1185">Reference proteome</keyword>
<keyword evidence="4" id="KW-0813">Transport</keyword>
<feature type="chain" id="PRO_5046353742" description="Pseudoazurin" evidence="10">
    <location>
        <begin position="22"/>
        <end position="146"/>
    </location>
</feature>
<evidence type="ECO:0000256" key="2">
    <source>
        <dbReference type="ARBA" id="ARBA00004418"/>
    </source>
</evidence>
<evidence type="ECO:0000256" key="5">
    <source>
        <dbReference type="ARBA" id="ARBA00022723"/>
    </source>
</evidence>
<accession>A0ABU3B753</accession>
<keyword evidence="6" id="KW-0574">Periplasm</keyword>
<evidence type="ECO:0000256" key="9">
    <source>
        <dbReference type="NCBIfam" id="TIGR02375"/>
    </source>
</evidence>
<evidence type="ECO:0000313" key="12">
    <source>
        <dbReference type="EMBL" id="MDT0618282.1"/>
    </source>
</evidence>
<dbReference type="EMBL" id="JAVRHY010000005">
    <property type="protein sequence ID" value="MDT0618282.1"/>
    <property type="molecule type" value="Genomic_DNA"/>
</dbReference>
<organism evidence="12 13">
    <name type="scientific">Spectribacter acetivorans</name>
    <dbReference type="NCBI Taxonomy" id="3075603"/>
    <lineage>
        <taxon>Bacteria</taxon>
        <taxon>Pseudomonadati</taxon>
        <taxon>Pseudomonadota</taxon>
        <taxon>Gammaproteobacteria</taxon>
        <taxon>Salinisphaerales</taxon>
        <taxon>Salinisphaeraceae</taxon>
        <taxon>Spectribacter</taxon>
    </lineage>
</organism>
<dbReference type="NCBIfam" id="TIGR02375">
    <property type="entry name" value="pseudoazurin"/>
    <property type="match status" value="1"/>
</dbReference>
<evidence type="ECO:0000256" key="10">
    <source>
        <dbReference type="SAM" id="SignalP"/>
    </source>
</evidence>
<name>A0ABU3B753_9GAMM</name>
<evidence type="ECO:0000256" key="4">
    <source>
        <dbReference type="ARBA" id="ARBA00022448"/>
    </source>
</evidence>
<dbReference type="InterPro" id="IPR008972">
    <property type="entry name" value="Cupredoxin"/>
</dbReference>
<dbReference type="InterPro" id="IPR028871">
    <property type="entry name" value="BlueCu_1_BS"/>
</dbReference>
<keyword evidence="8" id="KW-0186">Copper</keyword>